<protein>
    <recommendedName>
        <fullName evidence="3">RING-type domain-containing protein</fullName>
    </recommendedName>
</protein>
<dbReference type="Proteomes" id="UP000013827">
    <property type="component" value="Unassembled WGS sequence"/>
</dbReference>
<keyword evidence="1" id="KW-0862">Zinc</keyword>
<evidence type="ECO:0000313" key="4">
    <source>
        <dbReference type="EnsemblProtists" id="EOD22843"/>
    </source>
</evidence>
<dbReference type="PaxDb" id="2903-EOD22843"/>
<sequence>MGEQLPPSGRAELRVPALFVFTCGKGNEVKLRVWIDGLICATVAFGLGTAVWAPPPDAAMGMEPPERLVATAPSPSKKSPEGLAEPPPTTFMVTADAFHTAALGKGAEPSESVVRPTPSLTGSAPSDGFVQEIPSLSNNSLEFVFSKLGQQLGGPGRSVLVCFFILLTSWLLYGKEYVHAIAPLIVSTWSEGGITSIFRLLLEWVSGYGLIQGLIYVCVALLFAVSSFYVFEKLMNGAEFAVLGAISLADANFETGRPPAESTIGGQTTCIICFTNPKSHLATPCGHQCACGRCSARLEKCPICRAPVTGWFEVHVA</sequence>
<dbReference type="GeneID" id="17268390"/>
<dbReference type="Gene3D" id="3.30.40.10">
    <property type="entry name" value="Zinc/RING finger domain, C3HC4 (zinc finger)"/>
    <property type="match status" value="1"/>
</dbReference>
<evidence type="ECO:0000256" key="2">
    <source>
        <dbReference type="SAM" id="Phobius"/>
    </source>
</evidence>
<proteinExistence type="predicted"/>
<feature type="transmembrane region" description="Helical" evidence="2">
    <location>
        <begin position="33"/>
        <end position="53"/>
    </location>
</feature>
<keyword evidence="2" id="KW-0812">Transmembrane</keyword>
<feature type="transmembrane region" description="Helical" evidence="2">
    <location>
        <begin position="155"/>
        <end position="173"/>
    </location>
</feature>
<dbReference type="RefSeq" id="XP_005775272.1">
    <property type="nucleotide sequence ID" value="XM_005775215.1"/>
</dbReference>
<feature type="transmembrane region" description="Helical" evidence="2">
    <location>
        <begin position="180"/>
        <end position="202"/>
    </location>
</feature>
<feature type="transmembrane region" description="Helical" evidence="2">
    <location>
        <begin position="208"/>
        <end position="231"/>
    </location>
</feature>
<keyword evidence="5" id="KW-1185">Reference proteome</keyword>
<dbReference type="KEGG" id="ehx:EMIHUDRAFT_195240"/>
<keyword evidence="1" id="KW-0863">Zinc-finger</keyword>
<dbReference type="PROSITE" id="PS50089">
    <property type="entry name" value="ZF_RING_2"/>
    <property type="match status" value="1"/>
</dbReference>
<name>A0A0D3JH58_EMIH1</name>
<accession>A0A0D3JH58</accession>
<dbReference type="InterPro" id="IPR013083">
    <property type="entry name" value="Znf_RING/FYVE/PHD"/>
</dbReference>
<reference evidence="4" key="2">
    <citation type="submission" date="2024-10" db="UniProtKB">
        <authorList>
            <consortium name="EnsemblProtists"/>
        </authorList>
    </citation>
    <scope>IDENTIFICATION</scope>
</reference>
<organism evidence="4 5">
    <name type="scientific">Emiliania huxleyi (strain CCMP1516)</name>
    <dbReference type="NCBI Taxonomy" id="280463"/>
    <lineage>
        <taxon>Eukaryota</taxon>
        <taxon>Haptista</taxon>
        <taxon>Haptophyta</taxon>
        <taxon>Prymnesiophyceae</taxon>
        <taxon>Isochrysidales</taxon>
        <taxon>Noelaerhabdaceae</taxon>
        <taxon>Emiliania</taxon>
    </lineage>
</organism>
<dbReference type="PANTHER" id="PTHR14879">
    <property type="entry name" value="CASPASE REGULATOR, RING FINGER DOMAIN-CONTAINING"/>
    <property type="match status" value="1"/>
</dbReference>
<dbReference type="AlphaFoldDB" id="A0A0D3JH58"/>
<feature type="domain" description="RING-type" evidence="3">
    <location>
        <begin position="270"/>
        <end position="305"/>
    </location>
</feature>
<dbReference type="EnsemblProtists" id="EOD22843">
    <property type="protein sequence ID" value="EOD22843"/>
    <property type="gene ID" value="EMIHUDRAFT_195240"/>
</dbReference>
<evidence type="ECO:0000259" key="3">
    <source>
        <dbReference type="PROSITE" id="PS50089"/>
    </source>
</evidence>
<dbReference type="InterPro" id="IPR001841">
    <property type="entry name" value="Znf_RING"/>
</dbReference>
<keyword evidence="2" id="KW-1133">Transmembrane helix</keyword>
<dbReference type="HOGENOM" id="CLU_878333_0_0_1"/>
<evidence type="ECO:0000256" key="1">
    <source>
        <dbReference type="PROSITE-ProRule" id="PRU00175"/>
    </source>
</evidence>
<keyword evidence="1" id="KW-0479">Metal-binding</keyword>
<dbReference type="PANTHER" id="PTHR14879:SF5">
    <property type="entry name" value="RING-TYPE DOMAIN-CONTAINING PROTEIN"/>
    <property type="match status" value="1"/>
</dbReference>
<keyword evidence="2" id="KW-0472">Membrane</keyword>
<dbReference type="SUPFAM" id="SSF57850">
    <property type="entry name" value="RING/U-box"/>
    <property type="match status" value="1"/>
</dbReference>
<evidence type="ECO:0000313" key="5">
    <source>
        <dbReference type="Proteomes" id="UP000013827"/>
    </source>
</evidence>
<dbReference type="GO" id="GO:0008270">
    <property type="term" value="F:zinc ion binding"/>
    <property type="evidence" value="ECO:0007669"/>
    <property type="project" value="UniProtKB-KW"/>
</dbReference>
<dbReference type="Pfam" id="PF13920">
    <property type="entry name" value="zf-C3HC4_3"/>
    <property type="match status" value="1"/>
</dbReference>
<reference evidence="5" key="1">
    <citation type="journal article" date="2013" name="Nature">
        <title>Pan genome of the phytoplankton Emiliania underpins its global distribution.</title>
        <authorList>
            <person name="Read B.A."/>
            <person name="Kegel J."/>
            <person name="Klute M.J."/>
            <person name="Kuo A."/>
            <person name="Lefebvre S.C."/>
            <person name="Maumus F."/>
            <person name="Mayer C."/>
            <person name="Miller J."/>
            <person name="Monier A."/>
            <person name="Salamov A."/>
            <person name="Young J."/>
            <person name="Aguilar M."/>
            <person name="Claverie J.M."/>
            <person name="Frickenhaus S."/>
            <person name="Gonzalez K."/>
            <person name="Herman E.K."/>
            <person name="Lin Y.C."/>
            <person name="Napier J."/>
            <person name="Ogata H."/>
            <person name="Sarno A.F."/>
            <person name="Shmutz J."/>
            <person name="Schroeder D."/>
            <person name="de Vargas C."/>
            <person name="Verret F."/>
            <person name="von Dassow P."/>
            <person name="Valentin K."/>
            <person name="Van de Peer Y."/>
            <person name="Wheeler G."/>
            <person name="Dacks J.B."/>
            <person name="Delwiche C.F."/>
            <person name="Dyhrman S.T."/>
            <person name="Glockner G."/>
            <person name="John U."/>
            <person name="Richards T."/>
            <person name="Worden A.Z."/>
            <person name="Zhang X."/>
            <person name="Grigoriev I.V."/>
            <person name="Allen A.E."/>
            <person name="Bidle K."/>
            <person name="Borodovsky M."/>
            <person name="Bowler C."/>
            <person name="Brownlee C."/>
            <person name="Cock J.M."/>
            <person name="Elias M."/>
            <person name="Gladyshev V.N."/>
            <person name="Groth M."/>
            <person name="Guda C."/>
            <person name="Hadaegh A."/>
            <person name="Iglesias-Rodriguez M.D."/>
            <person name="Jenkins J."/>
            <person name="Jones B.M."/>
            <person name="Lawson T."/>
            <person name="Leese F."/>
            <person name="Lindquist E."/>
            <person name="Lobanov A."/>
            <person name="Lomsadze A."/>
            <person name="Malik S.B."/>
            <person name="Marsh M.E."/>
            <person name="Mackinder L."/>
            <person name="Mock T."/>
            <person name="Mueller-Roeber B."/>
            <person name="Pagarete A."/>
            <person name="Parker M."/>
            <person name="Probert I."/>
            <person name="Quesneville H."/>
            <person name="Raines C."/>
            <person name="Rensing S.A."/>
            <person name="Riano-Pachon D.M."/>
            <person name="Richier S."/>
            <person name="Rokitta S."/>
            <person name="Shiraiwa Y."/>
            <person name="Soanes D.M."/>
            <person name="van der Giezen M."/>
            <person name="Wahlund T.M."/>
            <person name="Williams B."/>
            <person name="Wilson W."/>
            <person name="Wolfe G."/>
            <person name="Wurch L.L."/>
        </authorList>
    </citation>
    <scope>NUCLEOTIDE SEQUENCE</scope>
</reference>
<dbReference type="InterPro" id="IPR051728">
    <property type="entry name" value="RING-FYVE_E3_ubiquitin-ligase"/>
</dbReference>